<sequence length="165" mass="18112">MVLFILAVVWAVYLVSWFRSRTVHTGGNSISTFSNHLSILERTAPGANPSTYRNQVVSRTPKLSSQKKRRRDILVGLLGATGATFLGTIAIGGMVTNLFLLCLVLTASYVGLLATAQKQALERRTKVRYLDEAAPVAEWATSADEFLDEDAEAYPARRFYAVNGN</sequence>
<accession>A0A6J6IBY1</accession>
<dbReference type="AlphaFoldDB" id="A0A6J6IBY1"/>
<feature type="transmembrane region" description="Helical" evidence="1">
    <location>
        <begin position="73"/>
        <end position="92"/>
    </location>
</feature>
<keyword evidence="1" id="KW-0812">Transmembrane</keyword>
<proteinExistence type="predicted"/>
<gene>
    <name evidence="2" type="ORF">UFOPK1835_01829</name>
</gene>
<dbReference type="EMBL" id="CAEZUP010000106">
    <property type="protein sequence ID" value="CAB4621639.1"/>
    <property type="molecule type" value="Genomic_DNA"/>
</dbReference>
<keyword evidence="1" id="KW-1133">Transmembrane helix</keyword>
<keyword evidence="1" id="KW-0472">Membrane</keyword>
<name>A0A6J6IBY1_9ZZZZ</name>
<reference evidence="2" key="1">
    <citation type="submission" date="2020-05" db="EMBL/GenBank/DDBJ databases">
        <authorList>
            <person name="Chiriac C."/>
            <person name="Salcher M."/>
            <person name="Ghai R."/>
            <person name="Kavagutti S V."/>
        </authorList>
    </citation>
    <scope>NUCLEOTIDE SEQUENCE</scope>
</reference>
<feature type="transmembrane region" description="Helical" evidence="1">
    <location>
        <begin position="98"/>
        <end position="116"/>
    </location>
</feature>
<evidence type="ECO:0000313" key="2">
    <source>
        <dbReference type="EMBL" id="CAB4621639.1"/>
    </source>
</evidence>
<organism evidence="2">
    <name type="scientific">freshwater metagenome</name>
    <dbReference type="NCBI Taxonomy" id="449393"/>
    <lineage>
        <taxon>unclassified sequences</taxon>
        <taxon>metagenomes</taxon>
        <taxon>ecological metagenomes</taxon>
    </lineage>
</organism>
<evidence type="ECO:0000256" key="1">
    <source>
        <dbReference type="SAM" id="Phobius"/>
    </source>
</evidence>
<protein>
    <submittedName>
        <fullName evidence="2">Unannotated protein</fullName>
    </submittedName>
</protein>